<name>A0A5N0DMQ8_9NOCA</name>
<proteinExistence type="predicted"/>
<evidence type="ECO:0000313" key="1">
    <source>
        <dbReference type="EMBL" id="KAA8877209.1"/>
    </source>
</evidence>
<dbReference type="InterPro" id="IPR027417">
    <property type="entry name" value="P-loop_NTPase"/>
</dbReference>
<dbReference type="InterPro" id="IPR011990">
    <property type="entry name" value="TPR-like_helical_dom_sf"/>
</dbReference>
<sequence>MPPHPRFDRVAALQRGFVGRETELAVFDEELAAINERPRVLNLTGVGGIGKSRLLTEFENRVAGTYRTGMLDLQMPSHRQQEDALAVLRNQLSRQGARFKRYDLAYEILWRRLHPNVRLGRTDPLIVAQSEILGQFLSDSRQLPYVGPAVRLIWMLEQAAAGARRKRRKRIDDILRALDSLPVADVVDAVTYLFAEDLRASSNTRPFVVFVDAYEVLGRAPGLAQDDRWLRDLVGQLSGGLVVIAGREPLGWSTRNSDWTGVVRTLVIGGLAEPARIELLAGNGVSDPRAQRSIAAASEGVPFYLHLALDTVSHAGSEFAAVSAEEILQRFLEHVRVDEVQILELLSVARIFDFEIFRSVAVEHQLPEDRATWESLRSYSFVVPVAGDNVELHQLMAQLLRQRVSRAATGEVHRLLRAVWDRRAGAARESGARRAELLMALRESAFHALRTGALDGDELIAYADQIRDCGGTHGLNNLLVDVRRYLDEGIGGHDIPYAVQCIEAEAAILLGDISRAAELAPHERWRPDFVGVRLTLVGAHARRIADRTTAALAIYTTVWNIGEGPTRLTAGMWAADMYMAQGMFVRARESVLDVRAVCPEGERSLQGDLARVLHHSARFQFAFDEAERHLTDAVELYQAVGNEVGLAAAQTDLAELLAWTDPAAAVDEAATAIRLNQELGIPREVGKSYTALSMALACLGRLDEAEQALQAATDVLASAGYPSGRARAALLRGVIQARQGRLDAAAESERWAINELVDGEVYPTLVLMAATILAVIDRSDRAVAWQADMARARIHAEAPLETIEERIGTLVDSLLGRAS</sequence>
<organism evidence="1 2">
    <name type="scientific">Nocardia colli</name>
    <dbReference type="NCBI Taxonomy" id="2545717"/>
    <lineage>
        <taxon>Bacteria</taxon>
        <taxon>Bacillati</taxon>
        <taxon>Actinomycetota</taxon>
        <taxon>Actinomycetes</taxon>
        <taxon>Mycobacteriales</taxon>
        <taxon>Nocardiaceae</taxon>
        <taxon>Nocardia</taxon>
    </lineage>
</organism>
<dbReference type="GO" id="GO:0005524">
    <property type="term" value="F:ATP binding"/>
    <property type="evidence" value="ECO:0007669"/>
    <property type="project" value="UniProtKB-KW"/>
</dbReference>
<dbReference type="SUPFAM" id="SSF48452">
    <property type="entry name" value="TPR-like"/>
    <property type="match status" value="1"/>
</dbReference>
<dbReference type="SUPFAM" id="SSF52540">
    <property type="entry name" value="P-loop containing nucleoside triphosphate hydrolases"/>
    <property type="match status" value="1"/>
</dbReference>
<dbReference type="OrthoDB" id="3894261at2"/>
<dbReference type="Gene3D" id="1.25.40.10">
    <property type="entry name" value="Tetratricopeptide repeat domain"/>
    <property type="match status" value="1"/>
</dbReference>
<gene>
    <name evidence="1" type="ORF">F3087_45585</name>
</gene>
<dbReference type="AlphaFoldDB" id="A0A5N0DMQ8"/>
<evidence type="ECO:0000313" key="2">
    <source>
        <dbReference type="Proteomes" id="UP000323876"/>
    </source>
</evidence>
<comment type="caution">
    <text evidence="1">The sequence shown here is derived from an EMBL/GenBank/DDBJ whole genome shotgun (WGS) entry which is preliminary data.</text>
</comment>
<dbReference type="Proteomes" id="UP000323876">
    <property type="component" value="Unassembled WGS sequence"/>
</dbReference>
<protein>
    <submittedName>
        <fullName evidence="1">ATP-binding protein</fullName>
    </submittedName>
</protein>
<keyword evidence="1" id="KW-0067">ATP-binding</keyword>
<reference evidence="1 2" key="1">
    <citation type="submission" date="2019-09" db="EMBL/GenBank/DDBJ databases">
        <authorList>
            <person name="Wang X."/>
        </authorList>
    </citation>
    <scope>NUCLEOTIDE SEQUENCE [LARGE SCALE GENOMIC DNA]</scope>
    <source>
        <strain evidence="1 2">CICC 11023</strain>
    </source>
</reference>
<dbReference type="EMBL" id="VXLC01000057">
    <property type="protein sequence ID" value="KAA8877209.1"/>
    <property type="molecule type" value="Genomic_DNA"/>
</dbReference>
<dbReference type="Gene3D" id="3.40.50.300">
    <property type="entry name" value="P-loop containing nucleotide triphosphate hydrolases"/>
    <property type="match status" value="1"/>
</dbReference>
<keyword evidence="2" id="KW-1185">Reference proteome</keyword>
<keyword evidence="1" id="KW-0547">Nucleotide-binding</keyword>
<accession>A0A5N0DMQ8</accession>
<dbReference type="RefSeq" id="WP_150408457.1">
    <property type="nucleotide sequence ID" value="NZ_VXLC01000057.1"/>
</dbReference>